<protein>
    <recommendedName>
        <fullName evidence="3">F-box domain-containing protein</fullName>
    </recommendedName>
</protein>
<evidence type="ECO:0000313" key="2">
    <source>
        <dbReference type="Proteomes" id="UP001642540"/>
    </source>
</evidence>
<evidence type="ECO:0000313" key="1">
    <source>
        <dbReference type="EMBL" id="CAL8120606.1"/>
    </source>
</evidence>
<comment type="caution">
    <text evidence="1">The sequence shown here is derived from an EMBL/GenBank/DDBJ whole genome shotgun (WGS) entry which is preliminary data.</text>
</comment>
<organism evidence="1 2">
    <name type="scientific">Orchesella dallaii</name>
    <dbReference type="NCBI Taxonomy" id="48710"/>
    <lineage>
        <taxon>Eukaryota</taxon>
        <taxon>Metazoa</taxon>
        <taxon>Ecdysozoa</taxon>
        <taxon>Arthropoda</taxon>
        <taxon>Hexapoda</taxon>
        <taxon>Collembola</taxon>
        <taxon>Entomobryomorpha</taxon>
        <taxon>Entomobryoidea</taxon>
        <taxon>Orchesellidae</taxon>
        <taxon>Orchesellinae</taxon>
        <taxon>Orchesella</taxon>
    </lineage>
</organism>
<proteinExistence type="predicted"/>
<sequence length="461" mass="53120">MATDMMPFPMANVEPVWMMIFEMLDDESKIAFANSCPIWHGWVQDKIEPLLLAKIAPLLRPYVTLRTLMDLRLVSSKTCNSIDNALALHPCNVWMDYESSALQNKSIPKIRTTFRSNQHIRRFLRQMSEISRNPFPSKSVIFVFENGWEYMQSEQANYSIGLNFWRECTRMLEKFGSFVEHIEFGYVFPKILDTRLGKSLSDCLRLVPNLKSLALNGNLDDWTTHVNGYYDQYRLPELLQLESLSMSGMGQIISEKILRYCCSPEKLTRLTVTRLDELRMLEQVYRFSELYVLRTMSSSEDLSRLGNQENAPKLREFHCGEILYSNTTPGDDLGSLRSLQPFSATLFNISMSRNFYAGNFQGNFVFPNVTMLSFGRYRGSLDVLLKFSALKYLKIGQLVDSEPQGSVVSIDPNRVLDSTIWKMIPTLITLVFGKQKYMRHNTTMVNQHRNANVNCGITAHN</sequence>
<name>A0ABP1R5I9_9HEXA</name>
<dbReference type="EMBL" id="CAXLJM020000062">
    <property type="protein sequence ID" value="CAL8120606.1"/>
    <property type="molecule type" value="Genomic_DNA"/>
</dbReference>
<gene>
    <name evidence="1" type="ORF">ODALV1_LOCUS19034</name>
</gene>
<reference evidence="1 2" key="1">
    <citation type="submission" date="2024-08" db="EMBL/GenBank/DDBJ databases">
        <authorList>
            <person name="Cucini C."/>
            <person name="Frati F."/>
        </authorList>
    </citation>
    <scope>NUCLEOTIDE SEQUENCE [LARGE SCALE GENOMIC DNA]</scope>
</reference>
<accession>A0ABP1R5I9</accession>
<dbReference type="Proteomes" id="UP001642540">
    <property type="component" value="Unassembled WGS sequence"/>
</dbReference>
<evidence type="ECO:0008006" key="3">
    <source>
        <dbReference type="Google" id="ProtNLM"/>
    </source>
</evidence>
<keyword evidence="2" id="KW-1185">Reference proteome</keyword>